<reference evidence="3 4" key="1">
    <citation type="journal article" date="2016" name="Nat. Commun.">
        <title>Thousands of microbial genomes shed light on interconnected biogeochemical processes in an aquifer system.</title>
        <authorList>
            <person name="Anantharaman K."/>
            <person name="Brown C.T."/>
            <person name="Hug L.A."/>
            <person name="Sharon I."/>
            <person name="Castelle C.J."/>
            <person name="Probst A.J."/>
            <person name="Thomas B.C."/>
            <person name="Singh A."/>
            <person name="Wilkins M.J."/>
            <person name="Karaoz U."/>
            <person name="Brodie E.L."/>
            <person name="Williams K.H."/>
            <person name="Hubbard S.S."/>
            <person name="Banfield J.F."/>
        </authorList>
    </citation>
    <scope>NUCLEOTIDE SEQUENCE [LARGE SCALE GENOMIC DNA]</scope>
</reference>
<comment type="function">
    <text evidence="2">Antitoxin component of a type II toxin-antitoxin (TA) system.</text>
</comment>
<accession>A0A1F5GBI3</accession>
<dbReference type="InterPro" id="IPR006442">
    <property type="entry name" value="Antitoxin_Phd/YefM"/>
</dbReference>
<protein>
    <recommendedName>
        <fullName evidence="2">Antitoxin</fullName>
    </recommendedName>
</protein>
<gene>
    <name evidence="3" type="ORF">A2693_02260</name>
</gene>
<dbReference type="NCBIfam" id="TIGR01552">
    <property type="entry name" value="phd_fam"/>
    <property type="match status" value="1"/>
</dbReference>
<dbReference type="Gene3D" id="3.40.1620.10">
    <property type="entry name" value="YefM-like domain"/>
    <property type="match status" value="1"/>
</dbReference>
<dbReference type="SUPFAM" id="SSF143120">
    <property type="entry name" value="YefM-like"/>
    <property type="match status" value="1"/>
</dbReference>
<evidence type="ECO:0000256" key="1">
    <source>
        <dbReference type="ARBA" id="ARBA00009981"/>
    </source>
</evidence>
<dbReference type="Proteomes" id="UP000178577">
    <property type="component" value="Unassembled WGS sequence"/>
</dbReference>
<evidence type="ECO:0000313" key="4">
    <source>
        <dbReference type="Proteomes" id="UP000178577"/>
    </source>
</evidence>
<evidence type="ECO:0000313" key="3">
    <source>
        <dbReference type="EMBL" id="OGD89184.1"/>
    </source>
</evidence>
<dbReference type="Pfam" id="PF02604">
    <property type="entry name" value="PhdYeFM_antitox"/>
    <property type="match status" value="1"/>
</dbReference>
<dbReference type="EMBL" id="MFAY01000016">
    <property type="protein sequence ID" value="OGD89184.1"/>
    <property type="molecule type" value="Genomic_DNA"/>
</dbReference>
<evidence type="ECO:0000256" key="2">
    <source>
        <dbReference type="RuleBase" id="RU362080"/>
    </source>
</evidence>
<dbReference type="InterPro" id="IPR036165">
    <property type="entry name" value="YefM-like_sf"/>
</dbReference>
<dbReference type="AlphaFoldDB" id="A0A1F5GBI3"/>
<sequence length="94" mass="10824">MARQIILDEKFTSIQEAQSGLYKLLESAKETGRFYRVLKNNKPVGVLLPNKTWESLMEDLEALSSKKYIESIRKARASDKRYTSSQIKKKLGLD</sequence>
<proteinExistence type="inferred from homology"/>
<comment type="similarity">
    <text evidence="1 2">Belongs to the phD/YefM antitoxin family.</text>
</comment>
<comment type="caution">
    <text evidence="3">The sequence shown here is derived from an EMBL/GenBank/DDBJ whole genome shotgun (WGS) entry which is preliminary data.</text>
</comment>
<name>A0A1F5GBI3_9BACT</name>
<organism evidence="3 4">
    <name type="scientific">Candidatus Curtissbacteria bacterium RIFCSPHIGHO2_01_FULL_40_12</name>
    <dbReference type="NCBI Taxonomy" id="1797710"/>
    <lineage>
        <taxon>Bacteria</taxon>
        <taxon>Candidatus Curtissiibacteriota</taxon>
    </lineage>
</organism>